<dbReference type="AlphaFoldDB" id="A0A9N7YGX9"/>
<evidence type="ECO:0000313" key="2">
    <source>
        <dbReference type="EMBL" id="CAB1425146.1"/>
    </source>
</evidence>
<proteinExistence type="predicted"/>
<organism evidence="2 3">
    <name type="scientific">Pleuronectes platessa</name>
    <name type="common">European plaice</name>
    <dbReference type="NCBI Taxonomy" id="8262"/>
    <lineage>
        <taxon>Eukaryota</taxon>
        <taxon>Metazoa</taxon>
        <taxon>Chordata</taxon>
        <taxon>Craniata</taxon>
        <taxon>Vertebrata</taxon>
        <taxon>Euteleostomi</taxon>
        <taxon>Actinopterygii</taxon>
        <taxon>Neopterygii</taxon>
        <taxon>Teleostei</taxon>
        <taxon>Neoteleostei</taxon>
        <taxon>Acanthomorphata</taxon>
        <taxon>Carangaria</taxon>
        <taxon>Pleuronectiformes</taxon>
        <taxon>Pleuronectoidei</taxon>
        <taxon>Pleuronectidae</taxon>
        <taxon>Pleuronectes</taxon>
    </lineage>
</organism>
<comment type="caution">
    <text evidence="2">The sequence shown here is derived from an EMBL/GenBank/DDBJ whole genome shotgun (WGS) entry which is preliminary data.</text>
</comment>
<evidence type="ECO:0000256" key="1">
    <source>
        <dbReference type="SAM" id="MobiDB-lite"/>
    </source>
</evidence>
<keyword evidence="3" id="KW-1185">Reference proteome</keyword>
<accession>A0A9N7YGX9</accession>
<reference evidence="2" key="1">
    <citation type="submission" date="2020-03" db="EMBL/GenBank/DDBJ databases">
        <authorList>
            <person name="Weist P."/>
        </authorList>
    </citation>
    <scope>NUCLEOTIDE SEQUENCE</scope>
</reference>
<protein>
    <submittedName>
        <fullName evidence="2">Uncharacterized protein</fullName>
    </submittedName>
</protein>
<dbReference type="EMBL" id="CADEAL010000780">
    <property type="protein sequence ID" value="CAB1425146.1"/>
    <property type="molecule type" value="Genomic_DNA"/>
</dbReference>
<sequence>MNHLAEQQESCGGAAWTPWQALTGLLTARLRVEHAYYKVVDKLPHSLRCSSSSSSSSSCSSSSSSSCWLVQVSDLLLLGPLLPPSRGRVDTASQVEPRRAHTWHSERRDKGGRTERKRRRTELLLLPGAWNLDFILRLK</sequence>
<gene>
    <name evidence="2" type="ORF">PLEPLA_LOCUS13076</name>
</gene>
<name>A0A9N7YGX9_PLEPL</name>
<dbReference type="Proteomes" id="UP001153269">
    <property type="component" value="Unassembled WGS sequence"/>
</dbReference>
<evidence type="ECO:0000313" key="3">
    <source>
        <dbReference type="Proteomes" id="UP001153269"/>
    </source>
</evidence>
<feature type="compositionally biased region" description="Basic and acidic residues" evidence="1">
    <location>
        <begin position="96"/>
        <end position="114"/>
    </location>
</feature>
<feature type="region of interest" description="Disordered" evidence="1">
    <location>
        <begin position="84"/>
        <end position="117"/>
    </location>
</feature>